<organism evidence="2 3">
    <name type="scientific">Pseudomonas taiwanensis SJ9</name>
    <dbReference type="NCBI Taxonomy" id="1388762"/>
    <lineage>
        <taxon>Bacteria</taxon>
        <taxon>Pseudomonadati</taxon>
        <taxon>Pseudomonadota</taxon>
        <taxon>Gammaproteobacteria</taxon>
        <taxon>Pseudomonadales</taxon>
        <taxon>Pseudomonadaceae</taxon>
        <taxon>Pseudomonas</taxon>
    </lineage>
</organism>
<evidence type="ECO:0000256" key="1">
    <source>
        <dbReference type="SAM" id="MobiDB-lite"/>
    </source>
</evidence>
<dbReference type="EMBL" id="AXUP01000024">
    <property type="protein sequence ID" value="ESW40892.1"/>
    <property type="molecule type" value="Genomic_DNA"/>
</dbReference>
<sequence length="64" mass="7011">MPMMPPKPTSISEGSSVKVRRSSTGEGAQRGIVQTNPSIHFTSPDSNAALHSTFIRIMASWPWR</sequence>
<accession>V7DEW4</accession>
<feature type="region of interest" description="Disordered" evidence="1">
    <location>
        <begin position="1"/>
        <end position="40"/>
    </location>
</feature>
<reference evidence="2 3" key="1">
    <citation type="submission" date="2013-10" db="EMBL/GenBank/DDBJ databases">
        <title>Whole Genome Shotgun Sequence of Pseudomonas taiwanensis SJ9.</title>
        <authorList>
            <person name="Hong S.-J."/>
            <person name="Shin J.-H."/>
        </authorList>
    </citation>
    <scope>NUCLEOTIDE SEQUENCE [LARGE SCALE GENOMIC DNA]</scope>
    <source>
        <strain evidence="2 3">SJ9</strain>
    </source>
</reference>
<evidence type="ECO:0000313" key="3">
    <source>
        <dbReference type="Proteomes" id="UP000018511"/>
    </source>
</evidence>
<name>V7DEW4_9PSED</name>
<dbReference type="AlphaFoldDB" id="V7DEW4"/>
<protein>
    <submittedName>
        <fullName evidence="2">Uncharacterized protein</fullName>
    </submittedName>
</protein>
<feature type="compositionally biased region" description="Polar residues" evidence="1">
    <location>
        <begin position="22"/>
        <end position="40"/>
    </location>
</feature>
<dbReference type="Proteomes" id="UP000018511">
    <property type="component" value="Unassembled WGS sequence"/>
</dbReference>
<proteinExistence type="predicted"/>
<gene>
    <name evidence="2" type="ORF">O164_03540</name>
</gene>
<evidence type="ECO:0000313" key="2">
    <source>
        <dbReference type="EMBL" id="ESW40892.1"/>
    </source>
</evidence>
<comment type="caution">
    <text evidence="2">The sequence shown here is derived from an EMBL/GenBank/DDBJ whole genome shotgun (WGS) entry which is preliminary data.</text>
</comment>